<dbReference type="EMBL" id="LAZR01040954">
    <property type="protein sequence ID" value="KKL13202.1"/>
    <property type="molecule type" value="Genomic_DNA"/>
</dbReference>
<feature type="transmembrane region" description="Helical" evidence="1">
    <location>
        <begin position="172"/>
        <end position="193"/>
    </location>
</feature>
<comment type="caution">
    <text evidence="2">The sequence shown here is derived from an EMBL/GenBank/DDBJ whole genome shotgun (WGS) entry which is preliminary data.</text>
</comment>
<dbReference type="Gene3D" id="3.40.50.2000">
    <property type="entry name" value="Glycogen Phosphorylase B"/>
    <property type="match status" value="1"/>
</dbReference>
<name>A0A0F9BHB5_9ZZZZ</name>
<reference evidence="2" key="1">
    <citation type="journal article" date="2015" name="Nature">
        <title>Complex archaea that bridge the gap between prokaryotes and eukaryotes.</title>
        <authorList>
            <person name="Spang A."/>
            <person name="Saw J.H."/>
            <person name="Jorgensen S.L."/>
            <person name="Zaremba-Niedzwiedzka K."/>
            <person name="Martijn J."/>
            <person name="Lind A.E."/>
            <person name="van Eijk R."/>
            <person name="Schleper C."/>
            <person name="Guy L."/>
            <person name="Ettema T.J."/>
        </authorList>
    </citation>
    <scope>NUCLEOTIDE SEQUENCE</scope>
</reference>
<dbReference type="SUPFAM" id="SSF53756">
    <property type="entry name" value="UDP-Glycosyltransferase/glycogen phosphorylase"/>
    <property type="match status" value="1"/>
</dbReference>
<proteinExistence type="predicted"/>
<evidence type="ECO:0000313" key="2">
    <source>
        <dbReference type="EMBL" id="KKL13202.1"/>
    </source>
</evidence>
<evidence type="ECO:0008006" key="3">
    <source>
        <dbReference type="Google" id="ProtNLM"/>
    </source>
</evidence>
<evidence type="ECO:0000256" key="1">
    <source>
        <dbReference type="SAM" id="Phobius"/>
    </source>
</evidence>
<keyword evidence="1" id="KW-1133">Transmembrane helix</keyword>
<sequence length="318" mass="36758">AVRDLKFSHPKVEIDVRTACSQIWENNPYLTPLKEKDPDVEVYKVEYPLIHNSNEGQYHFIHGYRKDIEKRLGLEIKPTKFKGDIHISKEEKSWMSQLEEMHIKDDFWIIMAGGKQDFTAKWYSPDYYQEVVDHFKGKITFVQAGEKGHWHPSLNNVINLIGKTDMRQFIRLIYHSVGVLCPVTFAMHAAVAIPQKDGRKGKNRACVVISGGREPVQWEAYPHHRFLAINGSMECCDNGGCWMSRCQKIGDGDEKDEKSVCLFPVKIKDDLSIPKCMEMIKPTDIIRAIEWYYEGGMLQYGSTINHPIQKVEVEKVKK</sequence>
<keyword evidence="1" id="KW-0472">Membrane</keyword>
<feature type="non-terminal residue" evidence="2">
    <location>
        <position position="1"/>
    </location>
</feature>
<organism evidence="2">
    <name type="scientific">marine sediment metagenome</name>
    <dbReference type="NCBI Taxonomy" id="412755"/>
    <lineage>
        <taxon>unclassified sequences</taxon>
        <taxon>metagenomes</taxon>
        <taxon>ecological metagenomes</taxon>
    </lineage>
</organism>
<dbReference type="AlphaFoldDB" id="A0A0F9BHB5"/>
<accession>A0A0F9BHB5</accession>
<gene>
    <name evidence="2" type="ORF">LCGC14_2528130</name>
</gene>
<keyword evidence="1" id="KW-0812">Transmembrane</keyword>
<protein>
    <recommendedName>
        <fullName evidence="3">Glycosyltransferase family 9 protein</fullName>
    </recommendedName>
</protein>